<dbReference type="InterPro" id="IPR001523">
    <property type="entry name" value="Paired_dom"/>
</dbReference>
<proteinExistence type="predicted"/>
<accession>A0AAV7JH29</accession>
<evidence type="ECO:0000256" key="1">
    <source>
        <dbReference type="ARBA" id="ARBA00022724"/>
    </source>
</evidence>
<dbReference type="GO" id="GO:0006355">
    <property type="term" value="P:regulation of DNA-templated transcription"/>
    <property type="evidence" value="ECO:0007669"/>
    <property type="project" value="InterPro"/>
</dbReference>
<reference evidence="3 4" key="1">
    <citation type="journal article" date="2023" name="BMC Biol.">
        <title>The compact genome of the sponge Oopsacas minuta (Hexactinellida) is lacking key metazoan core genes.</title>
        <authorList>
            <person name="Santini S."/>
            <person name="Schenkelaars Q."/>
            <person name="Jourda C."/>
            <person name="Duchesne M."/>
            <person name="Belahbib H."/>
            <person name="Rocher C."/>
            <person name="Selva M."/>
            <person name="Riesgo A."/>
            <person name="Vervoort M."/>
            <person name="Leys S.P."/>
            <person name="Kodjabachian L."/>
            <person name="Le Bivic A."/>
            <person name="Borchiellini C."/>
            <person name="Claverie J.M."/>
            <person name="Renard E."/>
        </authorList>
    </citation>
    <scope>NUCLEOTIDE SEQUENCE [LARGE SCALE GENOMIC DNA]</scope>
    <source>
        <strain evidence="3">SPO-2</strain>
    </source>
</reference>
<name>A0AAV7JH29_9METZ</name>
<dbReference type="InterPro" id="IPR036388">
    <property type="entry name" value="WH-like_DNA-bd_sf"/>
</dbReference>
<evidence type="ECO:0000313" key="4">
    <source>
        <dbReference type="Proteomes" id="UP001165289"/>
    </source>
</evidence>
<feature type="domain" description="Paired" evidence="2">
    <location>
        <begin position="6"/>
        <end position="78"/>
    </location>
</feature>
<keyword evidence="4" id="KW-1185">Reference proteome</keyword>
<dbReference type="Pfam" id="PF00292">
    <property type="entry name" value="PAX"/>
    <property type="match status" value="1"/>
</dbReference>
<sequence length="277" mass="31944">MERQQSAIIELFVNGKRQCDIMRSLNIPKERRKFVTSTIQRYLETGSVKDKSRSGLPITVTTTRMKKIIRDRIRRNPRRSMRKLSSELKILRTSVHRIVKSSLGLSSYKRRNVHYLSTAIRQKRLLCSKKLFSRLAEYGYHNGLYSDEKLSTIEEVSNSQNDRILSSTSSTINEELCYVRRVQKPLSVMIWGGISCFGLTSLIFVPQGVKINSTEYQDRILEPVVKDLGTSMFNKNRFLFQQDGASSPYSSYHSGLAIRKIFSILSLQKNGHRLVQI</sequence>
<dbReference type="GO" id="GO:0003677">
    <property type="term" value="F:DNA binding"/>
    <property type="evidence" value="ECO:0007669"/>
    <property type="project" value="InterPro"/>
</dbReference>
<dbReference type="PANTHER" id="PTHR46068">
    <property type="entry name" value="PROTEIN CBG27172"/>
    <property type="match status" value="1"/>
</dbReference>
<dbReference type="Proteomes" id="UP001165289">
    <property type="component" value="Unassembled WGS sequence"/>
</dbReference>
<dbReference type="EMBL" id="JAKMXF010000332">
    <property type="protein sequence ID" value="KAI6648165.1"/>
    <property type="molecule type" value="Genomic_DNA"/>
</dbReference>
<dbReference type="SUPFAM" id="SSF46689">
    <property type="entry name" value="Homeodomain-like"/>
    <property type="match status" value="1"/>
</dbReference>
<dbReference type="Gene3D" id="1.10.10.10">
    <property type="entry name" value="Winged helix-like DNA-binding domain superfamily/Winged helix DNA-binding domain"/>
    <property type="match status" value="1"/>
</dbReference>
<dbReference type="InterPro" id="IPR036397">
    <property type="entry name" value="RNaseH_sf"/>
</dbReference>
<organism evidence="3 4">
    <name type="scientific">Oopsacas minuta</name>
    <dbReference type="NCBI Taxonomy" id="111878"/>
    <lineage>
        <taxon>Eukaryota</taxon>
        <taxon>Metazoa</taxon>
        <taxon>Porifera</taxon>
        <taxon>Hexactinellida</taxon>
        <taxon>Hexasterophora</taxon>
        <taxon>Lyssacinosida</taxon>
        <taxon>Leucopsacidae</taxon>
        <taxon>Oopsacas</taxon>
    </lineage>
</organism>
<protein>
    <submittedName>
        <fullName evidence="3">MhmaT1 transposase</fullName>
    </submittedName>
</protein>
<comment type="caution">
    <text evidence="3">The sequence shown here is derived from an EMBL/GenBank/DDBJ whole genome shotgun (WGS) entry which is preliminary data.</text>
</comment>
<dbReference type="InterPro" id="IPR009057">
    <property type="entry name" value="Homeodomain-like_sf"/>
</dbReference>
<gene>
    <name evidence="3" type="ORF">LOD99_11974</name>
</gene>
<evidence type="ECO:0000313" key="3">
    <source>
        <dbReference type="EMBL" id="KAI6648165.1"/>
    </source>
</evidence>
<keyword evidence="1" id="KW-0563">Paired box</keyword>
<dbReference type="PANTHER" id="PTHR46068:SF1">
    <property type="entry name" value="TRANSPOSASE IS30-LIKE HTH DOMAIN-CONTAINING PROTEIN"/>
    <property type="match status" value="1"/>
</dbReference>
<dbReference type="Gene3D" id="3.30.420.10">
    <property type="entry name" value="Ribonuclease H-like superfamily/Ribonuclease H"/>
    <property type="match status" value="1"/>
</dbReference>
<evidence type="ECO:0000259" key="2">
    <source>
        <dbReference type="Pfam" id="PF00292"/>
    </source>
</evidence>
<dbReference type="AlphaFoldDB" id="A0AAV7JH29"/>